<proteinExistence type="predicted"/>
<name>A0A6J5MC54_9CAUD</name>
<dbReference type="EMBL" id="LR796421">
    <property type="protein sequence ID" value="CAB4143337.1"/>
    <property type="molecule type" value="Genomic_DNA"/>
</dbReference>
<evidence type="ECO:0000313" key="1">
    <source>
        <dbReference type="EMBL" id="CAB4143337.1"/>
    </source>
</evidence>
<protein>
    <submittedName>
        <fullName evidence="1">Uncharacterized protein</fullName>
    </submittedName>
</protein>
<reference evidence="1" key="1">
    <citation type="submission" date="2020-04" db="EMBL/GenBank/DDBJ databases">
        <authorList>
            <person name="Chiriac C."/>
            <person name="Salcher M."/>
            <person name="Ghai R."/>
            <person name="Kavagutti S V."/>
        </authorList>
    </citation>
    <scope>NUCLEOTIDE SEQUENCE</scope>
</reference>
<organism evidence="1">
    <name type="scientific">uncultured Caudovirales phage</name>
    <dbReference type="NCBI Taxonomy" id="2100421"/>
    <lineage>
        <taxon>Viruses</taxon>
        <taxon>Duplodnaviria</taxon>
        <taxon>Heunggongvirae</taxon>
        <taxon>Uroviricota</taxon>
        <taxon>Caudoviricetes</taxon>
        <taxon>Peduoviridae</taxon>
        <taxon>Maltschvirus</taxon>
        <taxon>Maltschvirus maltsch</taxon>
    </lineage>
</organism>
<sequence length="121" mass="13958">MDVFNITTFSSFLVDIEHEEINYEVRVADTGLSWEYSIRDIDNNEDIENDNPLYIQLLRAAEDAIDAKNKESISLKDWAYNLREIERLSNPATMRTAEMLYTDLVALNAIVKRLANNTKIA</sequence>
<gene>
    <name evidence="1" type="ORF">UFOVP450_114</name>
</gene>
<accession>A0A6J5MC54</accession>